<evidence type="ECO:0008006" key="3">
    <source>
        <dbReference type="Google" id="ProtNLM"/>
    </source>
</evidence>
<reference evidence="1 2" key="1">
    <citation type="submission" date="2024-09" db="EMBL/GenBank/DDBJ databases">
        <authorList>
            <person name="Sun Q."/>
            <person name="Mori K."/>
        </authorList>
    </citation>
    <scope>NUCLEOTIDE SEQUENCE [LARGE SCALE GENOMIC DNA]</scope>
    <source>
        <strain evidence="1 2">CCM 7228</strain>
    </source>
</reference>
<organism evidence="1 2">
    <name type="scientific">Metabacillus herbersteinensis</name>
    <dbReference type="NCBI Taxonomy" id="283816"/>
    <lineage>
        <taxon>Bacteria</taxon>
        <taxon>Bacillati</taxon>
        <taxon>Bacillota</taxon>
        <taxon>Bacilli</taxon>
        <taxon>Bacillales</taxon>
        <taxon>Bacillaceae</taxon>
        <taxon>Metabacillus</taxon>
    </lineage>
</organism>
<keyword evidence="2" id="KW-1185">Reference proteome</keyword>
<name>A0ABV6GKG2_9BACI</name>
<gene>
    <name evidence="1" type="ORF">ACFFIX_19720</name>
</gene>
<dbReference type="RefSeq" id="WP_378937115.1">
    <property type="nucleotide sequence ID" value="NZ_JBHLVO010000022.1"/>
</dbReference>
<proteinExistence type="predicted"/>
<dbReference type="EMBL" id="JBHLVO010000022">
    <property type="protein sequence ID" value="MFC0273624.1"/>
    <property type="molecule type" value="Genomic_DNA"/>
</dbReference>
<accession>A0ABV6GKG2</accession>
<protein>
    <recommendedName>
        <fullName evidence="3">FbpB family small basic protein</fullName>
    </recommendedName>
</protein>
<dbReference type="Proteomes" id="UP001589854">
    <property type="component" value="Unassembled WGS sequence"/>
</dbReference>
<sequence>MFTSVRKRKRIKLFSNRSRLREINKSIEKATYELDVASVEELMEERARFIDSLFN</sequence>
<evidence type="ECO:0000313" key="1">
    <source>
        <dbReference type="EMBL" id="MFC0273624.1"/>
    </source>
</evidence>
<evidence type="ECO:0000313" key="2">
    <source>
        <dbReference type="Proteomes" id="UP001589854"/>
    </source>
</evidence>
<comment type="caution">
    <text evidence="1">The sequence shown here is derived from an EMBL/GenBank/DDBJ whole genome shotgun (WGS) entry which is preliminary data.</text>
</comment>